<evidence type="ECO:0000313" key="4">
    <source>
        <dbReference type="Proteomes" id="UP000674318"/>
    </source>
</evidence>
<proteinExistence type="predicted"/>
<sequence>MLRVQEKLSWCSRTGLQTAGAIVVALLCALHCCCCFAGAAVEEEPLVLHTSLVDLLNAENGLWTVSLGTLNAAYPPTVWTAMHEVHVEMQPSESAASLSFTQPPLSSSLHHTENAEEEYDGDGAATEERRAVLSDDVSTRTHRQGPFGHLATSLHGLSCEEYRTGGRGRQSSIQGRCFFLRDDGGDFFVRYEVKRVDTDAPKGYGEEAVTANTRTAVPRHRPARAQTQAAFSPQAKVKSGVAASESEPRIVHSTSQSGVWAENVPVLGGSASAAEEHVRIGDVIIDEYIQEMPDARRSKQTVLTFAMVTTPNVGASAAGSSGDVMHIRLECVTGVFYEDTVKRSAGAVKASRTSIFHRWLWPVMFVAAIYMMVAAAVRLVTWRKTSQGGATSATTGATKKHQ</sequence>
<keyword evidence="2" id="KW-1133">Transmembrane helix</keyword>
<name>A0A836LB17_9TRYP</name>
<feature type="region of interest" description="Disordered" evidence="1">
    <location>
        <begin position="214"/>
        <end position="236"/>
    </location>
</feature>
<gene>
    <name evidence="3" type="ORF">JKF63_05667</name>
</gene>
<reference evidence="3 4" key="1">
    <citation type="submission" date="2021-02" db="EMBL/GenBank/DDBJ databases">
        <title>Porcisia hertigi Genome sequencing and assembly.</title>
        <authorList>
            <person name="Almutairi H."/>
            <person name="Gatherer D."/>
        </authorList>
    </citation>
    <scope>NUCLEOTIDE SEQUENCE [LARGE SCALE GENOMIC DNA]</scope>
    <source>
        <strain evidence="3 4">C119</strain>
    </source>
</reference>
<dbReference type="RefSeq" id="XP_067756889.1">
    <property type="nucleotide sequence ID" value="XM_067901623.1"/>
</dbReference>
<dbReference type="EMBL" id="JAFJZO010000024">
    <property type="protein sequence ID" value="KAG5503527.1"/>
    <property type="molecule type" value="Genomic_DNA"/>
</dbReference>
<organism evidence="3 4">
    <name type="scientific">Porcisia hertigi</name>
    <dbReference type="NCBI Taxonomy" id="2761500"/>
    <lineage>
        <taxon>Eukaryota</taxon>
        <taxon>Discoba</taxon>
        <taxon>Euglenozoa</taxon>
        <taxon>Kinetoplastea</taxon>
        <taxon>Metakinetoplastina</taxon>
        <taxon>Trypanosomatida</taxon>
        <taxon>Trypanosomatidae</taxon>
        <taxon>Leishmaniinae</taxon>
        <taxon>Porcisia</taxon>
    </lineage>
</organism>
<feature type="transmembrane region" description="Helical" evidence="2">
    <location>
        <begin position="21"/>
        <end position="41"/>
    </location>
</feature>
<accession>A0A836LB17</accession>
<keyword evidence="2" id="KW-0472">Membrane</keyword>
<dbReference type="Proteomes" id="UP000674318">
    <property type="component" value="Chromosome 24"/>
</dbReference>
<evidence type="ECO:0000256" key="1">
    <source>
        <dbReference type="SAM" id="MobiDB-lite"/>
    </source>
</evidence>
<keyword evidence="2" id="KW-0812">Transmembrane</keyword>
<comment type="caution">
    <text evidence="3">The sequence shown here is derived from an EMBL/GenBank/DDBJ whole genome shotgun (WGS) entry which is preliminary data.</text>
</comment>
<dbReference type="GeneID" id="94291700"/>
<keyword evidence="4" id="KW-1185">Reference proteome</keyword>
<feature type="transmembrane region" description="Helical" evidence="2">
    <location>
        <begin position="359"/>
        <end position="380"/>
    </location>
</feature>
<feature type="compositionally biased region" description="Polar residues" evidence="1">
    <location>
        <begin position="96"/>
        <end position="109"/>
    </location>
</feature>
<dbReference type="OrthoDB" id="273576at2759"/>
<evidence type="ECO:0000313" key="3">
    <source>
        <dbReference type="EMBL" id="KAG5503527.1"/>
    </source>
</evidence>
<feature type="region of interest" description="Disordered" evidence="1">
    <location>
        <begin position="96"/>
        <end position="126"/>
    </location>
</feature>
<dbReference type="KEGG" id="phet:94291700"/>
<dbReference type="AlphaFoldDB" id="A0A836LB17"/>
<protein>
    <submittedName>
        <fullName evidence="3">Uncharacterized protein</fullName>
    </submittedName>
</protein>
<evidence type="ECO:0000256" key="2">
    <source>
        <dbReference type="SAM" id="Phobius"/>
    </source>
</evidence>